<organism evidence="6 7">
    <name type="scientific">Dyella lutea</name>
    <dbReference type="NCBI Taxonomy" id="2950441"/>
    <lineage>
        <taxon>Bacteria</taxon>
        <taxon>Pseudomonadati</taxon>
        <taxon>Pseudomonadota</taxon>
        <taxon>Gammaproteobacteria</taxon>
        <taxon>Lysobacterales</taxon>
        <taxon>Rhodanobacteraceae</taxon>
        <taxon>Dyella</taxon>
    </lineage>
</organism>
<dbReference type="Pfam" id="PF18741">
    <property type="entry name" value="MTES_1575"/>
    <property type="match status" value="1"/>
</dbReference>
<name>A0ABT1FG31_9GAMM</name>
<dbReference type="RefSeq" id="WP_253567230.1">
    <property type="nucleotide sequence ID" value="NZ_JAMZEK010000003.1"/>
</dbReference>
<feature type="domain" description="DNA2/NAM7 helicase helicase" evidence="3">
    <location>
        <begin position="351"/>
        <end position="415"/>
    </location>
</feature>
<dbReference type="InterPro" id="IPR011335">
    <property type="entry name" value="Restrct_endonuc-II-like"/>
</dbReference>
<feature type="domain" description="DUF3320" evidence="2">
    <location>
        <begin position="1713"/>
        <end position="1759"/>
    </location>
</feature>
<dbReference type="Proteomes" id="UP001204615">
    <property type="component" value="Unassembled WGS sequence"/>
</dbReference>
<comment type="caution">
    <text evidence="6">The sequence shown here is derived from an EMBL/GenBank/DDBJ whole genome shotgun (WGS) entry which is preliminary data.</text>
</comment>
<sequence>MEAEQGAATTAFGDDRAIFQSNLPLAEKLERARVELLDLSARNRLLNMPRGARGGRSIEIVDEKTEEIFRLLVREGKTFTFVAGRAAEAKELAPPSSAVEEGAADYAISDKAENASPAVEPDEIEDLAQPDDDSTDERGVLRRHADTKLQTRLTSKGLQKRLLELYLDANTLEEEQGVNVLFLALGALKWVDPNNAENVRYAPLLLIPVQLDRGNAGERFNLKARQDDFASNLSLEAYLDRVHALRMPAFEATDTFEPLDYIEQVRKSVEVKTDWEVLPDHMTVGFFSFAKFLMYRDLDPAVWPKGATISEHHLIRSLLADGFAGSDDLVDEDANIDPLIPPAEMLHILDCDSSQALAIHEVRRGKNLVIQGPPGTGKSQTIANIIAAAVKDGKSVLFVAEKMAALDVVKRRLDDRGVGDACLELHSNKTSKRAVLEELRRTWELGAPKAPSHGSLFDRLTEARDKLNAHVQRLHEPDPASGLTPFQVMGQLVRLREQGERPNDIQLMAPEQWGRDGFVARLDLLSDLASRVAEIGKPADHAWVGVGLDAISPMDADRLVGRVQKLSEQLATARQQFNTAATLLELDVPLRLSDVPPMVELLQRLAPAPTLSEAAMGSEVWQNPWPITELLNLGERYTAEHVTLLGRVTETAWDASLEETLLALSELPEAFSAEQFKRLARLPDELPRLMGEAAALARLLGREPGGSLGDFQTLARIGERVAAAPPASPETFASDLWDGGVERAGELAQAVADYEGAKASIGSQLIDMAWSLDLASARSVLAARGTSMFRFFSGEWRAANRLVGSVLATPNQPLPMTLGLLDTLAKGQNAKKVIEGEDTFGRSAFGDDWRGARSHSAPLLALVEWMRSLKGLGAEPRLIASRSPEKTEVAARAKQLSGACFQIERDLRAAWDDLGRARGSSFGEVASVERADLDVLVQVASRYTAAHTAAANWVTSGAQEAGAIHAVLEELQAGQRDRQTLRDQVALGQAAFDDAWKAEQSDWDHLKTASSWLEQNQDIRALAGRVREREALLPRAKVLAASQAHIQASFKALADDLQLDVEVSIGGTLSDALLETMAWRLQRWSQEHEQLFRWVNYRDRSAKATSMGCGELVTRLGDGRLSPDTVTSAFEMAYFEATYARMARAQPALARFDGSTHGRLVQEFADLDRQRIAAASVQVVKAHYESVPPRDGSALGPLGVLRGEIQKRRGHMAVRKLVEKAAPALRALKPVFMMSPLSVAQFLVPGAMEFDLLVMDEASQIQPVDALGAIARAKQVVVVGDPKQLPPTAFFAKMTSSSEDDEDEEGAAVADIESILGLFMARGLPTRMLRWHYRSRHQSLIAVSNRQFYENKLFIVPSPYTAQGGRGLRFHHIHDGLFDTGNKRNNLIEAKAVAEAIIAHAQTYPKLSLGVAAFSAAQRRAIIDELEVLRRGLPAEVEDFFRAHRSEPFFVKNLENVQGDERDVIFISVGYGRSVPHGRVPMRFGPLGTDGGERRLNVLISRAKQRCDVFASMTDEDIDPTYAASKKGVYAFRLFLQYARTGRLPMAEVTGRDHDSVFEEQVANALRARGYDIQAQIGLAGFFIDLAVLDEERPGRFLLGIECDGAAYHSSRSARDRDRLRQAVLEEHGWTIHRIWSTDWFQRPGEQLDQLVRRIETIKAEYDEHQEEVALTVQLDTEAPYVERESVEDDGGEVGFAPYQEVTLTRPRHVVVDLHEAPQGILTQLVEEAVRVEGPVHRDQVITRIREAWGLKRAGGRIEDAVERSIEIATKTQRIARHGDFLSLPGREPVPRDRSEVTATALRKAEMLPPTEVEVAVSQLVQRSFGATRDQVIQAVSRGFGIRNTSSQVRGALEDVIEKMIVRRQLKEVAGLLTVVE</sequence>
<dbReference type="InterPro" id="IPR047187">
    <property type="entry name" value="SF1_C_Upf1"/>
</dbReference>
<dbReference type="InterPro" id="IPR049468">
    <property type="entry name" value="Restrct_endonuc-II-like_dom"/>
</dbReference>
<dbReference type="SUPFAM" id="SSF52980">
    <property type="entry name" value="Restriction endonuclease-like"/>
    <property type="match status" value="1"/>
</dbReference>
<dbReference type="EMBL" id="JAMZEK010000003">
    <property type="protein sequence ID" value="MCP1375048.1"/>
    <property type="molecule type" value="Genomic_DNA"/>
</dbReference>
<dbReference type="InterPro" id="IPR045055">
    <property type="entry name" value="DNA2/NAM7-like"/>
</dbReference>
<dbReference type="CDD" id="cd18808">
    <property type="entry name" value="SF1_C_Upf1"/>
    <property type="match status" value="1"/>
</dbReference>
<evidence type="ECO:0000259" key="4">
    <source>
        <dbReference type="Pfam" id="PF13087"/>
    </source>
</evidence>
<dbReference type="InterPro" id="IPR027417">
    <property type="entry name" value="P-loop_NTPase"/>
</dbReference>
<feature type="domain" description="DNA2/NAM7 helicase helicase" evidence="3">
    <location>
        <begin position="1248"/>
        <end position="1289"/>
    </location>
</feature>
<gene>
    <name evidence="6" type="ORF">NC595_13425</name>
</gene>
<dbReference type="InterPro" id="IPR041677">
    <property type="entry name" value="DNA2/NAM7_AAA_11"/>
</dbReference>
<dbReference type="Gene3D" id="3.40.960.10">
    <property type="entry name" value="VSR Endonuclease"/>
    <property type="match status" value="1"/>
</dbReference>
<evidence type="ECO:0000259" key="2">
    <source>
        <dbReference type="Pfam" id="PF11784"/>
    </source>
</evidence>
<feature type="domain" description="DNA2/NAM7 helicase-like C-terminal" evidence="4">
    <location>
        <begin position="1319"/>
        <end position="1511"/>
    </location>
</feature>
<proteinExistence type="predicted"/>
<dbReference type="Pfam" id="PF13086">
    <property type="entry name" value="AAA_11"/>
    <property type="match status" value="2"/>
</dbReference>
<dbReference type="Pfam" id="PF13087">
    <property type="entry name" value="AAA_12"/>
    <property type="match status" value="1"/>
</dbReference>
<evidence type="ECO:0000256" key="1">
    <source>
        <dbReference type="SAM" id="MobiDB-lite"/>
    </source>
</evidence>
<dbReference type="SUPFAM" id="SSF52540">
    <property type="entry name" value="P-loop containing nucleoside triphosphate hydrolases"/>
    <property type="match status" value="1"/>
</dbReference>
<feature type="region of interest" description="Disordered" evidence="1">
    <location>
        <begin position="113"/>
        <end position="139"/>
    </location>
</feature>
<dbReference type="PANTHER" id="PTHR10887:SF530">
    <property type="entry name" value="SUPERFAMILY I DNA HELICASES"/>
    <property type="match status" value="1"/>
</dbReference>
<dbReference type="InterPro" id="IPR041679">
    <property type="entry name" value="DNA2/NAM7-like_C"/>
</dbReference>
<dbReference type="Pfam" id="PF13195">
    <property type="entry name" value="DUF4011"/>
    <property type="match status" value="1"/>
</dbReference>
<dbReference type="InterPro" id="IPR025103">
    <property type="entry name" value="DUF4011"/>
</dbReference>
<dbReference type="Gene3D" id="3.40.50.300">
    <property type="entry name" value="P-loop containing nucleotide triphosphate hydrolases"/>
    <property type="match status" value="3"/>
</dbReference>
<evidence type="ECO:0000259" key="5">
    <source>
        <dbReference type="Pfam" id="PF18741"/>
    </source>
</evidence>
<dbReference type="Pfam" id="PF11784">
    <property type="entry name" value="DUF3320"/>
    <property type="match status" value="1"/>
</dbReference>
<dbReference type="PANTHER" id="PTHR10887">
    <property type="entry name" value="DNA2/NAM7 HELICASE FAMILY"/>
    <property type="match status" value="1"/>
</dbReference>
<dbReference type="InterPro" id="IPR021754">
    <property type="entry name" value="DUF3320"/>
</dbReference>
<reference evidence="6 7" key="1">
    <citation type="submission" date="2022-06" db="EMBL/GenBank/DDBJ databases">
        <title>Dyella sp. Sa strain:Sa Genome sequencing.</title>
        <authorList>
            <person name="Park S."/>
        </authorList>
    </citation>
    <scope>NUCLEOTIDE SEQUENCE [LARGE SCALE GENOMIC DNA]</scope>
    <source>
        <strain evidence="6 7">Sa</strain>
    </source>
</reference>
<feature type="compositionally biased region" description="Acidic residues" evidence="1">
    <location>
        <begin position="120"/>
        <end position="135"/>
    </location>
</feature>
<accession>A0ABT1FG31</accession>
<evidence type="ECO:0000259" key="3">
    <source>
        <dbReference type="Pfam" id="PF13086"/>
    </source>
</evidence>
<evidence type="ECO:0000313" key="7">
    <source>
        <dbReference type="Proteomes" id="UP001204615"/>
    </source>
</evidence>
<keyword evidence="7" id="KW-1185">Reference proteome</keyword>
<feature type="domain" description="Restriction endonuclease type II-like" evidence="5">
    <location>
        <begin position="1558"/>
        <end position="1655"/>
    </location>
</feature>
<evidence type="ECO:0000313" key="6">
    <source>
        <dbReference type="EMBL" id="MCP1375048.1"/>
    </source>
</evidence>
<protein>
    <submittedName>
        <fullName evidence="6">DUF3320 domain-containing protein</fullName>
    </submittedName>
</protein>